<dbReference type="SUPFAM" id="SSF82185">
    <property type="entry name" value="Histone H3 K4-specific methyltransferase SET7/9 N-terminal domain"/>
    <property type="match status" value="1"/>
</dbReference>
<evidence type="ECO:0000313" key="3">
    <source>
        <dbReference type="Proteomes" id="UP000093053"/>
    </source>
</evidence>
<protein>
    <submittedName>
        <fullName evidence="2">Uncharacterized protein</fullName>
    </submittedName>
</protein>
<dbReference type="EMBL" id="CP016793">
    <property type="protein sequence ID" value="ANZ38705.1"/>
    <property type="molecule type" value="Genomic_DNA"/>
</dbReference>
<dbReference type="AlphaFoldDB" id="A0A1B2HLX6"/>
<feature type="compositionally biased region" description="Basic and acidic residues" evidence="1">
    <location>
        <begin position="100"/>
        <end position="116"/>
    </location>
</feature>
<accession>A0A1B2HLX6</accession>
<evidence type="ECO:0000313" key="2">
    <source>
        <dbReference type="EMBL" id="ANZ38705.1"/>
    </source>
</evidence>
<proteinExistence type="predicted"/>
<dbReference type="Proteomes" id="UP000093053">
    <property type="component" value="Chromosome"/>
</dbReference>
<sequence length="116" mass="13248">MRIDSTESYVDETTRVHHDGELFDGEVETKDADGNVIGLVTYWQGIPHGPQVLWYPDGQKRQEGVNNAGLAVGEWQKWHPNGQLAEWRTFDAQGQPVARKRWDRDGNPTEDKTFGR</sequence>
<dbReference type="Gene3D" id="3.90.930.1">
    <property type="match status" value="1"/>
</dbReference>
<dbReference type="RefSeq" id="WP_065917051.1">
    <property type="nucleotide sequence ID" value="NZ_CP016793.1"/>
</dbReference>
<reference evidence="2 3" key="1">
    <citation type="submission" date="2016-07" db="EMBL/GenBank/DDBJ databases">
        <title>Complete genome sequence of the Lentzea guizhouensis DHS C013.</title>
        <authorList>
            <person name="Cao C."/>
        </authorList>
    </citation>
    <scope>NUCLEOTIDE SEQUENCE [LARGE SCALE GENOMIC DNA]</scope>
    <source>
        <strain evidence="2 3">DHS C013</strain>
    </source>
</reference>
<dbReference type="OrthoDB" id="4563261at2"/>
<keyword evidence="3" id="KW-1185">Reference proteome</keyword>
<dbReference type="Pfam" id="PF07661">
    <property type="entry name" value="MORN_2"/>
    <property type="match status" value="3"/>
</dbReference>
<gene>
    <name evidence="2" type="ORF">BBK82_24200</name>
</gene>
<feature type="region of interest" description="Disordered" evidence="1">
    <location>
        <begin position="95"/>
        <end position="116"/>
    </location>
</feature>
<organism evidence="2 3">
    <name type="scientific">Lentzea guizhouensis</name>
    <dbReference type="NCBI Taxonomy" id="1586287"/>
    <lineage>
        <taxon>Bacteria</taxon>
        <taxon>Bacillati</taxon>
        <taxon>Actinomycetota</taxon>
        <taxon>Actinomycetes</taxon>
        <taxon>Pseudonocardiales</taxon>
        <taxon>Pseudonocardiaceae</taxon>
        <taxon>Lentzea</taxon>
    </lineage>
</organism>
<dbReference type="InterPro" id="IPR011652">
    <property type="entry name" value="MORN_2"/>
</dbReference>
<evidence type="ECO:0000256" key="1">
    <source>
        <dbReference type="SAM" id="MobiDB-lite"/>
    </source>
</evidence>
<name>A0A1B2HLX6_9PSEU</name>
<dbReference type="STRING" id="1586287.BBK82_24200"/>
<dbReference type="KEGG" id="led:BBK82_24200"/>